<evidence type="ECO:0000256" key="7">
    <source>
        <dbReference type="ARBA" id="ARBA00022475"/>
    </source>
</evidence>
<keyword evidence="10" id="KW-0406">Ion transport</keyword>
<protein>
    <recommendedName>
        <fullName evidence="4">Probable multidrug resistance protein NorM</fullName>
    </recommendedName>
    <alternativeName>
        <fullName evidence="12">Multidrug-efflux transporter</fullName>
    </alternativeName>
</protein>
<dbReference type="CDD" id="cd13140">
    <property type="entry name" value="MATE_like_1"/>
    <property type="match status" value="1"/>
</dbReference>
<sequence length="454" mass="49616">MKKKVDLVSGNIFKTLFALSLPILGTSFIQMAYSMVDMIWIGRVGSAAVAAIGTAGFFAWFGSSLVLVTKTGAEVGVSQAVGKKDNSLREKYVYNSLTMAIVIAIIYTLILLIFKDGLIGFFNLNDPEIISMAVSYLIIISIGMIFSFLNPQFTGIITAEGNSKTPFIANTIGLIINIILDPILIFGFGPIRPLGVVGAAVATVFAQFVVTSIFIYVFIKEGYRLKVWDKKYIDFACMKEITKWGTPNALQNCLFSFFGMLIGRIVATWGPVPIAVQKVGSQVESISWMTAGGFASALTAFTGQNYGAKKYKRVEDGYKYTLILSLSLGVVTSFLLIVFGKQIFSIFIQEQEAIIQGAEYLRILGYSQLFMCIEITTAGAFFGVGKTIPPSVVGIVFTGMRIPLALYLSQANLLGINGVWWAISLTSIIKGLILVTIFIFMVLKPIKQKRMELA</sequence>
<dbReference type="Proteomes" id="UP000596929">
    <property type="component" value="Unassembled WGS sequence"/>
</dbReference>
<keyword evidence="7" id="KW-1003">Cell membrane</keyword>
<keyword evidence="8 13" id="KW-0812">Transmembrane</keyword>
<evidence type="ECO:0000256" key="10">
    <source>
        <dbReference type="ARBA" id="ARBA00023065"/>
    </source>
</evidence>
<reference evidence="14 15" key="1">
    <citation type="submission" date="2020-08" db="EMBL/GenBank/DDBJ databases">
        <title>Genome public.</title>
        <authorList>
            <person name="Liu C."/>
            <person name="Sun Q."/>
        </authorList>
    </citation>
    <scope>NUCLEOTIDE SEQUENCE [LARGE SCALE GENOMIC DNA]</scope>
    <source>
        <strain evidence="14 15">NSJ-6</strain>
    </source>
</reference>
<feature type="transmembrane region" description="Helical" evidence="13">
    <location>
        <begin position="194"/>
        <end position="219"/>
    </location>
</feature>
<evidence type="ECO:0000313" key="14">
    <source>
        <dbReference type="EMBL" id="MBC5629560.1"/>
    </source>
</evidence>
<evidence type="ECO:0000256" key="5">
    <source>
        <dbReference type="ARBA" id="ARBA00022448"/>
    </source>
</evidence>
<evidence type="ECO:0000256" key="8">
    <source>
        <dbReference type="ARBA" id="ARBA00022692"/>
    </source>
</evidence>
<evidence type="ECO:0000256" key="13">
    <source>
        <dbReference type="SAM" id="Phobius"/>
    </source>
</evidence>
<dbReference type="InterPro" id="IPR050222">
    <property type="entry name" value="MATE_MdtK"/>
</dbReference>
<accession>A0ABR7DDR7</accession>
<comment type="subcellular location">
    <subcellularLocation>
        <location evidence="2">Cell membrane</location>
        <topology evidence="2">Multi-pass membrane protein</topology>
    </subcellularLocation>
</comment>
<proteinExistence type="inferred from homology"/>
<feature type="transmembrane region" description="Helical" evidence="13">
    <location>
        <begin position="12"/>
        <end position="33"/>
    </location>
</feature>
<gene>
    <name evidence="14" type="ORF">H8S20_11735</name>
</gene>
<comment type="caution">
    <text evidence="14">The sequence shown here is derived from an EMBL/GenBank/DDBJ whole genome shotgun (WGS) entry which is preliminary data.</text>
</comment>
<dbReference type="EMBL" id="JACOOO010000025">
    <property type="protein sequence ID" value="MBC5629560.1"/>
    <property type="molecule type" value="Genomic_DNA"/>
</dbReference>
<evidence type="ECO:0000313" key="15">
    <source>
        <dbReference type="Proteomes" id="UP000596929"/>
    </source>
</evidence>
<evidence type="ECO:0000256" key="1">
    <source>
        <dbReference type="ARBA" id="ARBA00003408"/>
    </source>
</evidence>
<dbReference type="PANTHER" id="PTHR43298:SF2">
    <property type="entry name" value="FMN_FAD EXPORTER YEEO-RELATED"/>
    <property type="match status" value="1"/>
</dbReference>
<dbReference type="NCBIfam" id="TIGR00797">
    <property type="entry name" value="matE"/>
    <property type="match status" value="1"/>
</dbReference>
<comment type="function">
    <text evidence="1">Multidrug efflux pump.</text>
</comment>
<feature type="transmembrane region" description="Helical" evidence="13">
    <location>
        <begin position="92"/>
        <end position="114"/>
    </location>
</feature>
<feature type="transmembrane region" description="Helical" evidence="13">
    <location>
        <begin position="420"/>
        <end position="443"/>
    </location>
</feature>
<evidence type="ECO:0000256" key="6">
    <source>
        <dbReference type="ARBA" id="ARBA00022449"/>
    </source>
</evidence>
<evidence type="ECO:0000256" key="12">
    <source>
        <dbReference type="ARBA" id="ARBA00031636"/>
    </source>
</evidence>
<keyword evidence="11 13" id="KW-0472">Membrane</keyword>
<dbReference type="InterPro" id="IPR002528">
    <property type="entry name" value="MATE_fam"/>
</dbReference>
<feature type="transmembrane region" description="Helical" evidence="13">
    <location>
        <begin position="167"/>
        <end position="188"/>
    </location>
</feature>
<keyword evidence="9 13" id="KW-1133">Transmembrane helix</keyword>
<feature type="transmembrane region" description="Helical" evidence="13">
    <location>
        <begin position="129"/>
        <end position="146"/>
    </location>
</feature>
<feature type="transmembrane region" description="Helical" evidence="13">
    <location>
        <begin position="320"/>
        <end position="340"/>
    </location>
</feature>
<dbReference type="InterPro" id="IPR048279">
    <property type="entry name" value="MdtK-like"/>
</dbReference>
<dbReference type="PIRSF" id="PIRSF006603">
    <property type="entry name" value="DinF"/>
    <property type="match status" value="1"/>
</dbReference>
<feature type="transmembrane region" description="Helical" evidence="13">
    <location>
        <begin position="360"/>
        <end position="384"/>
    </location>
</feature>
<keyword evidence="5" id="KW-0813">Transport</keyword>
<evidence type="ECO:0000256" key="2">
    <source>
        <dbReference type="ARBA" id="ARBA00004651"/>
    </source>
</evidence>
<feature type="transmembrane region" description="Helical" evidence="13">
    <location>
        <begin position="286"/>
        <end position="308"/>
    </location>
</feature>
<feature type="transmembrane region" description="Helical" evidence="13">
    <location>
        <begin position="39"/>
        <end position="61"/>
    </location>
</feature>
<name>A0ABR7DDR7_9CLOT</name>
<dbReference type="Pfam" id="PF01554">
    <property type="entry name" value="MatE"/>
    <property type="match status" value="2"/>
</dbReference>
<feature type="transmembrane region" description="Helical" evidence="13">
    <location>
        <begin position="391"/>
        <end position="408"/>
    </location>
</feature>
<evidence type="ECO:0000256" key="9">
    <source>
        <dbReference type="ARBA" id="ARBA00022989"/>
    </source>
</evidence>
<dbReference type="PANTHER" id="PTHR43298">
    <property type="entry name" value="MULTIDRUG RESISTANCE PROTEIN NORM-RELATED"/>
    <property type="match status" value="1"/>
</dbReference>
<evidence type="ECO:0000256" key="3">
    <source>
        <dbReference type="ARBA" id="ARBA00010199"/>
    </source>
</evidence>
<dbReference type="RefSeq" id="WP_186860233.1">
    <property type="nucleotide sequence ID" value="NZ_JACOOO010000025.1"/>
</dbReference>
<keyword evidence="15" id="KW-1185">Reference proteome</keyword>
<feature type="transmembrane region" description="Helical" evidence="13">
    <location>
        <begin position="253"/>
        <end position="274"/>
    </location>
</feature>
<evidence type="ECO:0000256" key="11">
    <source>
        <dbReference type="ARBA" id="ARBA00023136"/>
    </source>
</evidence>
<evidence type="ECO:0000256" key="4">
    <source>
        <dbReference type="ARBA" id="ARBA00020268"/>
    </source>
</evidence>
<comment type="similarity">
    <text evidence="3">Belongs to the multi antimicrobial extrusion (MATE) (TC 2.A.66.1) family.</text>
</comment>
<keyword evidence="6" id="KW-0050">Antiport</keyword>
<organism evidence="14 15">
    <name type="scientific">Clostridium hominis</name>
    <dbReference type="NCBI Taxonomy" id="2763036"/>
    <lineage>
        <taxon>Bacteria</taxon>
        <taxon>Bacillati</taxon>
        <taxon>Bacillota</taxon>
        <taxon>Clostridia</taxon>
        <taxon>Eubacteriales</taxon>
        <taxon>Clostridiaceae</taxon>
        <taxon>Clostridium</taxon>
    </lineage>
</organism>